<dbReference type="GO" id="GO:0004515">
    <property type="term" value="F:nicotinate-nucleotide adenylyltransferase activity"/>
    <property type="evidence" value="ECO:0007669"/>
    <property type="project" value="UniProtKB-UniRule"/>
</dbReference>
<dbReference type="NCBIfam" id="TIGR00482">
    <property type="entry name" value="nicotinate (nicotinamide) nucleotide adenylyltransferase"/>
    <property type="match status" value="1"/>
</dbReference>
<keyword evidence="9 11" id="KW-0520">NAD</keyword>
<evidence type="ECO:0000256" key="4">
    <source>
        <dbReference type="ARBA" id="ARBA00022642"/>
    </source>
</evidence>
<comment type="catalytic activity">
    <reaction evidence="10 11">
        <text>nicotinate beta-D-ribonucleotide + ATP + H(+) = deamido-NAD(+) + diphosphate</text>
        <dbReference type="Rhea" id="RHEA:22860"/>
        <dbReference type="ChEBI" id="CHEBI:15378"/>
        <dbReference type="ChEBI" id="CHEBI:30616"/>
        <dbReference type="ChEBI" id="CHEBI:33019"/>
        <dbReference type="ChEBI" id="CHEBI:57502"/>
        <dbReference type="ChEBI" id="CHEBI:58437"/>
        <dbReference type="EC" id="2.7.7.18"/>
    </reaction>
</comment>
<evidence type="ECO:0000256" key="6">
    <source>
        <dbReference type="ARBA" id="ARBA00022695"/>
    </source>
</evidence>
<evidence type="ECO:0000256" key="7">
    <source>
        <dbReference type="ARBA" id="ARBA00022741"/>
    </source>
</evidence>
<dbReference type="NCBIfam" id="NF000845">
    <property type="entry name" value="PRK00071.2-4"/>
    <property type="match status" value="1"/>
</dbReference>
<name>A0A9E7ZKY1_9HYPH</name>
<comment type="pathway">
    <text evidence="2 11">Cofactor biosynthesis; NAD(+) biosynthesis; deamido-NAD(+) from nicotinate D-ribonucleotide: step 1/1.</text>
</comment>
<dbReference type="PANTHER" id="PTHR39321:SF3">
    <property type="entry name" value="PHOSPHOPANTETHEINE ADENYLYLTRANSFERASE"/>
    <property type="match status" value="1"/>
</dbReference>
<evidence type="ECO:0000256" key="8">
    <source>
        <dbReference type="ARBA" id="ARBA00022840"/>
    </source>
</evidence>
<comment type="function">
    <text evidence="1 11">Catalyzes the reversible adenylation of nicotinate mononucleotide (NaMN) to nicotinic acid adenine dinucleotide (NaAD).</text>
</comment>
<keyword evidence="6 11" id="KW-0548">Nucleotidyltransferase</keyword>
<dbReference type="NCBIfam" id="NF000843">
    <property type="entry name" value="PRK00071.2-2"/>
    <property type="match status" value="1"/>
</dbReference>
<dbReference type="InterPro" id="IPR014729">
    <property type="entry name" value="Rossmann-like_a/b/a_fold"/>
</dbReference>
<dbReference type="GO" id="GO:0005524">
    <property type="term" value="F:ATP binding"/>
    <property type="evidence" value="ECO:0007669"/>
    <property type="project" value="UniProtKB-KW"/>
</dbReference>
<dbReference type="Gene3D" id="3.40.50.620">
    <property type="entry name" value="HUPs"/>
    <property type="match status" value="1"/>
</dbReference>
<reference evidence="13" key="1">
    <citation type="submission" date="2022-08" db="EMBL/GenBank/DDBJ databases">
        <title>Complete Genome Sequences of 2 Bosea sp. soil isolates.</title>
        <authorList>
            <person name="Alvarez Arevalo M."/>
            <person name="Sterndorff E.B."/>
            <person name="Faurdal D."/>
            <person name="Joergensen T.S."/>
            <person name="Weber T."/>
        </authorList>
    </citation>
    <scope>NUCLEOTIDE SEQUENCE</scope>
    <source>
        <strain evidence="13">NBC_00436</strain>
    </source>
</reference>
<sequence length="207" mass="23318">MTSELPRLPSRLPPHAPGLRVGLFGGSFNPAHDGHRLASLTALRRLQLDRVWWLVTPGNPLKDNAKLPSLAERIRQAESIAGHARIDVTGVEAMLRTRYTADTLRALKRRCPGVNFVWIMGSDNLASFHRWNEWREIARMMPIAIIDRPGSTHSAMASPAANWLSRWRLPESRAASLPRMKPPAWVFLHGRRSTLSSTMLRKQAGRD</sequence>
<dbReference type="PANTHER" id="PTHR39321">
    <property type="entry name" value="NICOTINATE-NUCLEOTIDE ADENYLYLTRANSFERASE-RELATED"/>
    <property type="match status" value="1"/>
</dbReference>
<keyword evidence="8 11" id="KW-0067">ATP-binding</keyword>
<proteinExistence type="inferred from homology"/>
<dbReference type="EMBL" id="CP102774">
    <property type="protein sequence ID" value="UZF85789.1"/>
    <property type="molecule type" value="Genomic_DNA"/>
</dbReference>
<dbReference type="SUPFAM" id="SSF52374">
    <property type="entry name" value="Nucleotidylyl transferase"/>
    <property type="match status" value="1"/>
</dbReference>
<feature type="domain" description="Cytidyltransferase-like" evidence="12">
    <location>
        <begin position="23"/>
        <end position="202"/>
    </location>
</feature>
<gene>
    <name evidence="11" type="primary">nadD</name>
    <name evidence="13" type="ORF">NWE54_18475</name>
</gene>
<evidence type="ECO:0000259" key="12">
    <source>
        <dbReference type="Pfam" id="PF01467"/>
    </source>
</evidence>
<dbReference type="HAMAP" id="MF_00244">
    <property type="entry name" value="NaMN_adenylyltr"/>
    <property type="match status" value="1"/>
</dbReference>
<keyword evidence="4 11" id="KW-0662">Pyridine nucleotide biosynthesis</keyword>
<organism evidence="13">
    <name type="scientific">Bosea sp. NBC_00436</name>
    <dbReference type="NCBI Taxonomy" id="2969620"/>
    <lineage>
        <taxon>Bacteria</taxon>
        <taxon>Pseudomonadati</taxon>
        <taxon>Pseudomonadota</taxon>
        <taxon>Alphaproteobacteria</taxon>
        <taxon>Hyphomicrobiales</taxon>
        <taxon>Boseaceae</taxon>
        <taxon>Bosea</taxon>
    </lineage>
</organism>
<evidence type="ECO:0000256" key="1">
    <source>
        <dbReference type="ARBA" id="ARBA00002324"/>
    </source>
</evidence>
<dbReference type="AlphaFoldDB" id="A0A9E7ZKY1"/>
<accession>A0A9E7ZKY1</accession>
<dbReference type="InterPro" id="IPR004821">
    <property type="entry name" value="Cyt_trans-like"/>
</dbReference>
<protein>
    <recommendedName>
        <fullName evidence="11">Probable nicotinate-nucleotide adenylyltransferase</fullName>
        <ecNumber evidence="11">2.7.7.18</ecNumber>
    </recommendedName>
    <alternativeName>
        <fullName evidence="11">Deamido-NAD(+) diphosphorylase</fullName>
    </alternativeName>
    <alternativeName>
        <fullName evidence="11">Deamido-NAD(+) pyrophosphorylase</fullName>
    </alternativeName>
    <alternativeName>
        <fullName evidence="11">Nicotinate mononucleotide adenylyltransferase</fullName>
        <shortName evidence="11">NaMN adenylyltransferase</shortName>
    </alternativeName>
</protein>
<dbReference type="InterPro" id="IPR005248">
    <property type="entry name" value="NadD/NMNAT"/>
</dbReference>
<evidence type="ECO:0000256" key="9">
    <source>
        <dbReference type="ARBA" id="ARBA00023027"/>
    </source>
</evidence>
<keyword evidence="7 11" id="KW-0547">Nucleotide-binding</keyword>
<evidence type="ECO:0000256" key="10">
    <source>
        <dbReference type="ARBA" id="ARBA00048721"/>
    </source>
</evidence>
<dbReference type="CDD" id="cd02165">
    <property type="entry name" value="NMNAT"/>
    <property type="match status" value="1"/>
</dbReference>
<dbReference type="Pfam" id="PF01467">
    <property type="entry name" value="CTP_transf_like"/>
    <property type="match status" value="1"/>
</dbReference>
<evidence type="ECO:0000256" key="5">
    <source>
        <dbReference type="ARBA" id="ARBA00022679"/>
    </source>
</evidence>
<dbReference type="GO" id="GO:0009435">
    <property type="term" value="P:NAD+ biosynthetic process"/>
    <property type="evidence" value="ECO:0007669"/>
    <property type="project" value="UniProtKB-UniRule"/>
</dbReference>
<evidence type="ECO:0000313" key="13">
    <source>
        <dbReference type="EMBL" id="UZF85789.1"/>
    </source>
</evidence>
<evidence type="ECO:0000256" key="11">
    <source>
        <dbReference type="HAMAP-Rule" id="MF_00244"/>
    </source>
</evidence>
<comment type="similarity">
    <text evidence="3 11">Belongs to the NadD family.</text>
</comment>
<evidence type="ECO:0000256" key="3">
    <source>
        <dbReference type="ARBA" id="ARBA00009014"/>
    </source>
</evidence>
<keyword evidence="5 11" id="KW-0808">Transferase</keyword>
<evidence type="ECO:0000256" key="2">
    <source>
        <dbReference type="ARBA" id="ARBA00005019"/>
    </source>
</evidence>
<dbReference type="EC" id="2.7.7.18" evidence="11"/>